<proteinExistence type="predicted"/>
<reference evidence="1 2" key="1">
    <citation type="journal article" date="2020" name="IScience">
        <title>Genome Sequencing of the Endangered Kingdonia uniflora (Circaeasteraceae, Ranunculales) Reveals Potential Mechanisms of Evolutionary Specialization.</title>
        <authorList>
            <person name="Sun Y."/>
            <person name="Deng T."/>
            <person name="Zhang A."/>
            <person name="Moore M.J."/>
            <person name="Landis J.B."/>
            <person name="Lin N."/>
            <person name="Zhang H."/>
            <person name="Zhang X."/>
            <person name="Huang J."/>
            <person name="Zhang X."/>
            <person name="Sun H."/>
            <person name="Wang H."/>
        </authorList>
    </citation>
    <scope>NUCLEOTIDE SEQUENCE [LARGE SCALE GENOMIC DNA]</scope>
    <source>
        <strain evidence="1">TB1705</strain>
        <tissue evidence="1">Leaf</tissue>
    </source>
</reference>
<dbReference type="EMBL" id="JACGCM010001067">
    <property type="protein sequence ID" value="KAF6161970.1"/>
    <property type="molecule type" value="Genomic_DNA"/>
</dbReference>
<evidence type="ECO:0000313" key="1">
    <source>
        <dbReference type="EMBL" id="KAF6161970.1"/>
    </source>
</evidence>
<name>A0A7J7N4L5_9MAGN</name>
<protein>
    <submittedName>
        <fullName evidence="1">Uncharacterized protein</fullName>
    </submittedName>
</protein>
<accession>A0A7J7N4L5</accession>
<dbReference type="OrthoDB" id="4771285at2759"/>
<dbReference type="Proteomes" id="UP000541444">
    <property type="component" value="Unassembled WGS sequence"/>
</dbReference>
<dbReference type="AlphaFoldDB" id="A0A7J7N4L5"/>
<comment type="caution">
    <text evidence="1">The sequence shown here is derived from an EMBL/GenBank/DDBJ whole genome shotgun (WGS) entry which is preliminary data.</text>
</comment>
<keyword evidence="2" id="KW-1185">Reference proteome</keyword>
<evidence type="ECO:0000313" key="2">
    <source>
        <dbReference type="Proteomes" id="UP000541444"/>
    </source>
</evidence>
<organism evidence="1 2">
    <name type="scientific">Kingdonia uniflora</name>
    <dbReference type="NCBI Taxonomy" id="39325"/>
    <lineage>
        <taxon>Eukaryota</taxon>
        <taxon>Viridiplantae</taxon>
        <taxon>Streptophyta</taxon>
        <taxon>Embryophyta</taxon>
        <taxon>Tracheophyta</taxon>
        <taxon>Spermatophyta</taxon>
        <taxon>Magnoliopsida</taxon>
        <taxon>Ranunculales</taxon>
        <taxon>Circaeasteraceae</taxon>
        <taxon>Kingdonia</taxon>
    </lineage>
</organism>
<sequence length="81" mass="9477">MAAALDESFLANFDDLLKKKDDVDEDMLDHIEPLSYNDLDDVSKLQRTQPYIETIQKVDDSLHKRSDLLNQELHLEDNPEY</sequence>
<gene>
    <name evidence="1" type="ORF">GIB67_020026</name>
</gene>